<keyword evidence="2" id="KW-0472">Membrane</keyword>
<feature type="region of interest" description="Disordered" evidence="1">
    <location>
        <begin position="249"/>
        <end position="281"/>
    </location>
</feature>
<feature type="compositionally biased region" description="Basic and acidic residues" evidence="1">
    <location>
        <begin position="249"/>
        <end position="280"/>
    </location>
</feature>
<reference evidence="3 4" key="1">
    <citation type="journal article" date="2020" name="Fungal Divers.">
        <title>Resolving the Mortierellaceae phylogeny through synthesis of multi-gene phylogenetics and phylogenomics.</title>
        <authorList>
            <person name="Vandepol N."/>
            <person name="Liber J."/>
            <person name="Desiro A."/>
            <person name="Na H."/>
            <person name="Kennedy M."/>
            <person name="Barry K."/>
            <person name="Grigoriev I.V."/>
            <person name="Miller A.N."/>
            <person name="O'Donnell K."/>
            <person name="Stajich J.E."/>
            <person name="Bonito G."/>
        </authorList>
    </citation>
    <scope>NUCLEOTIDE SEQUENCE [LARGE SCALE GENOMIC DNA]</scope>
    <source>
        <strain evidence="3 4">AD045</strain>
    </source>
</reference>
<feature type="transmembrane region" description="Helical" evidence="2">
    <location>
        <begin position="43"/>
        <end position="62"/>
    </location>
</feature>
<sequence length="411" mass="44643">MTVGYIPVSQRSSRRSNSTDRDLESNISEPQKPFRMSVGQRQLVGMMVFVWFICLWVGLKIMEAAQYSHRSPLLPTTNALLDTPDLYHTLTVPLLDLVNRTQLISTRCGATTLEPHLLSFLTNDLAGSPSLTTSTSTTTTSSSNDDTLVDTTTTTAEQSAAGAEVEKRTRPYRYLFALILQDSETILPDVLTRILETISILGPDNCHLSVVNHASTDATKEMLHLLKEFLDMYNRGDIQMLGSLTSSSVEKRADGVDPKVERGVRGGQDKEGKKGKDEKKQRKQYMSYTITTMTARDTSVENVARIKDLALDPLLAAASTSTDIVTTGSSDEDSANGVAFDRIVLMDPVVTCAEDLLELIFQSLLQDADVTCGMDLGYLSSKDDGGVAAAASDEAGDTVADPGKLQDGGKK</sequence>
<keyword evidence="2" id="KW-1133">Transmembrane helix</keyword>
<dbReference type="InterPro" id="IPR021047">
    <property type="entry name" value="Mannosyltransferase_CMT1"/>
</dbReference>
<dbReference type="Pfam" id="PF11735">
    <property type="entry name" value="CAP59_mtransfer"/>
    <property type="match status" value="1"/>
</dbReference>
<gene>
    <name evidence="3" type="primary">CAP59</name>
    <name evidence="3" type="ORF">BGZ96_001661</name>
</gene>
<keyword evidence="2" id="KW-0812">Transmembrane</keyword>
<feature type="region of interest" description="Disordered" evidence="1">
    <location>
        <begin position="131"/>
        <end position="164"/>
    </location>
</feature>
<proteinExistence type="predicted"/>
<protein>
    <submittedName>
        <fullName evidence="3">Capsular associated protein</fullName>
    </submittedName>
</protein>
<feature type="compositionally biased region" description="Low complexity" evidence="1">
    <location>
        <begin position="131"/>
        <end position="155"/>
    </location>
</feature>
<keyword evidence="4" id="KW-1185">Reference proteome</keyword>
<accession>A0ABQ7JM84</accession>
<evidence type="ECO:0000313" key="4">
    <source>
        <dbReference type="Proteomes" id="UP001194696"/>
    </source>
</evidence>
<dbReference type="PANTHER" id="PTHR34144:SF5">
    <property type="entry name" value="ALPHA-1,3-MANNOSYLTRANSFERASE CMT1"/>
    <property type="match status" value="1"/>
</dbReference>
<evidence type="ECO:0000313" key="3">
    <source>
        <dbReference type="EMBL" id="KAG0280157.1"/>
    </source>
</evidence>
<feature type="region of interest" description="Disordered" evidence="1">
    <location>
        <begin position="385"/>
        <end position="411"/>
    </location>
</feature>
<organism evidence="3 4">
    <name type="scientific">Linnemannia gamsii</name>
    <dbReference type="NCBI Taxonomy" id="64522"/>
    <lineage>
        <taxon>Eukaryota</taxon>
        <taxon>Fungi</taxon>
        <taxon>Fungi incertae sedis</taxon>
        <taxon>Mucoromycota</taxon>
        <taxon>Mortierellomycotina</taxon>
        <taxon>Mortierellomycetes</taxon>
        <taxon>Mortierellales</taxon>
        <taxon>Mortierellaceae</taxon>
        <taxon>Linnemannia</taxon>
    </lineage>
</organism>
<name>A0ABQ7JM84_9FUNG</name>
<feature type="region of interest" description="Disordered" evidence="1">
    <location>
        <begin position="1"/>
        <end position="28"/>
    </location>
</feature>
<comment type="caution">
    <text evidence="3">The sequence shown here is derived from an EMBL/GenBank/DDBJ whole genome shotgun (WGS) entry which is preliminary data.</text>
</comment>
<dbReference type="PANTHER" id="PTHR34144">
    <property type="entry name" value="CHROMOSOME 8, WHOLE GENOME SHOTGUN SEQUENCE"/>
    <property type="match status" value="1"/>
</dbReference>
<evidence type="ECO:0000256" key="2">
    <source>
        <dbReference type="SAM" id="Phobius"/>
    </source>
</evidence>
<dbReference type="Proteomes" id="UP001194696">
    <property type="component" value="Unassembled WGS sequence"/>
</dbReference>
<evidence type="ECO:0000256" key="1">
    <source>
        <dbReference type="SAM" id="MobiDB-lite"/>
    </source>
</evidence>
<dbReference type="EMBL" id="JAAAIM010001285">
    <property type="protein sequence ID" value="KAG0280157.1"/>
    <property type="molecule type" value="Genomic_DNA"/>
</dbReference>